<organism evidence="1 2">
    <name type="scientific">Bacillus amyloliquefaciens</name>
    <name type="common">Bacillus velezensis</name>
    <dbReference type="NCBI Taxonomy" id="1390"/>
    <lineage>
        <taxon>Bacteria</taxon>
        <taxon>Bacillati</taxon>
        <taxon>Bacillota</taxon>
        <taxon>Bacilli</taxon>
        <taxon>Bacillales</taxon>
        <taxon>Bacillaceae</taxon>
        <taxon>Bacillus</taxon>
        <taxon>Bacillus amyloliquefaciens group</taxon>
    </lineage>
</organism>
<dbReference type="EMBL" id="JARKHX010000003">
    <property type="protein sequence ID" value="MDF4194197.1"/>
    <property type="molecule type" value="Genomic_DNA"/>
</dbReference>
<dbReference type="AlphaFoldDB" id="A0AAP3YEH0"/>
<evidence type="ECO:0000313" key="1">
    <source>
        <dbReference type="EMBL" id="MDF4194197.1"/>
    </source>
</evidence>
<accession>A0AAP3YEH0</accession>
<name>A0AAP3YEH0_BACAM</name>
<sequence>MKFITSLVISVYRDGFIEEITGHVHYIHEINQSLHVKYLKGDTNFIGFDTLISISAV</sequence>
<dbReference type="InterPro" id="IPR014962">
    <property type="entry name" value="YolD"/>
</dbReference>
<protein>
    <submittedName>
        <fullName evidence="1">YolD-like family protein</fullName>
    </submittedName>
</protein>
<gene>
    <name evidence="1" type="ORF">PV946_10485</name>
</gene>
<evidence type="ECO:0000313" key="2">
    <source>
        <dbReference type="Proteomes" id="UP001222377"/>
    </source>
</evidence>
<dbReference type="Pfam" id="PF08863">
    <property type="entry name" value="YolD"/>
    <property type="match status" value="1"/>
</dbReference>
<comment type="caution">
    <text evidence="1">The sequence shown here is derived from an EMBL/GenBank/DDBJ whole genome shotgun (WGS) entry which is preliminary data.</text>
</comment>
<reference evidence="1" key="1">
    <citation type="submission" date="2023-02" db="EMBL/GenBank/DDBJ databases">
        <title>Draft Whole-Genome Sequences of Bacillus Strains of Potential Probiotic for Poultry.</title>
        <authorList>
            <person name="Ma L.M."/>
            <person name="Lopez-Guerra N."/>
            <person name="Zhang G."/>
        </authorList>
    </citation>
    <scope>NUCLEOTIDE SEQUENCE</scope>
    <source>
        <strain evidence="1">OSU1013-24</strain>
    </source>
</reference>
<proteinExistence type="predicted"/>
<dbReference type="Proteomes" id="UP001222377">
    <property type="component" value="Unassembled WGS sequence"/>
</dbReference>